<evidence type="ECO:0000259" key="4">
    <source>
        <dbReference type="Pfam" id="PF13193"/>
    </source>
</evidence>
<reference evidence="5 6" key="1">
    <citation type="journal article" date="2015" name="Stand. Genomic Sci.">
        <title>Genomic Encyclopedia of Bacterial and Archaeal Type Strains, Phase III: the genomes of soil and plant-associated and newly described type strains.</title>
        <authorList>
            <person name="Whitman W.B."/>
            <person name="Woyke T."/>
            <person name="Klenk H.P."/>
            <person name="Zhou Y."/>
            <person name="Lilburn T.G."/>
            <person name="Beck B.J."/>
            <person name="De Vos P."/>
            <person name="Vandamme P."/>
            <person name="Eisen J.A."/>
            <person name="Garrity G."/>
            <person name="Hugenholtz P."/>
            <person name="Kyrpides N.C."/>
        </authorList>
    </citation>
    <scope>NUCLEOTIDE SEQUENCE [LARGE SCALE GENOMIC DNA]</scope>
    <source>
        <strain evidence="5 6">CGMCC 1.10116</strain>
    </source>
</reference>
<evidence type="ECO:0000313" key="6">
    <source>
        <dbReference type="Proteomes" id="UP000315711"/>
    </source>
</evidence>
<dbReference type="AlphaFoldDB" id="A0A562QD87"/>
<dbReference type="InterPro" id="IPR000873">
    <property type="entry name" value="AMP-dep_synth/lig_dom"/>
</dbReference>
<evidence type="ECO:0000313" key="5">
    <source>
        <dbReference type="EMBL" id="TWI54694.1"/>
    </source>
</evidence>
<dbReference type="InterPro" id="IPR020845">
    <property type="entry name" value="AMP-binding_CS"/>
</dbReference>
<dbReference type="RefSeq" id="WP_144451162.1">
    <property type="nucleotide sequence ID" value="NZ_VLKZ01000008.1"/>
</dbReference>
<dbReference type="Gene3D" id="3.30.300.30">
    <property type="match status" value="1"/>
</dbReference>
<proteinExistence type="inferred from homology"/>
<keyword evidence="6" id="KW-1185">Reference proteome</keyword>
<dbReference type="Pfam" id="PF13193">
    <property type="entry name" value="AMP-binding_C"/>
    <property type="match status" value="1"/>
</dbReference>
<evidence type="ECO:0000256" key="2">
    <source>
        <dbReference type="ARBA" id="ARBA00022598"/>
    </source>
</evidence>
<evidence type="ECO:0000256" key="1">
    <source>
        <dbReference type="ARBA" id="ARBA00006432"/>
    </source>
</evidence>
<gene>
    <name evidence="5" type="ORF">IQ10_02919</name>
</gene>
<comment type="caution">
    <text evidence="5">The sequence shown here is derived from an EMBL/GenBank/DDBJ whole genome shotgun (WGS) entry which is preliminary data.</text>
</comment>
<feature type="domain" description="AMP-dependent synthetase/ligase" evidence="3">
    <location>
        <begin position="9"/>
        <end position="347"/>
    </location>
</feature>
<dbReference type="OrthoDB" id="9757771at2"/>
<dbReference type="Proteomes" id="UP000315711">
    <property type="component" value="Unassembled WGS sequence"/>
</dbReference>
<protein>
    <submittedName>
        <fullName evidence="5">Long-chain acyl-CoA synthetase</fullName>
    </submittedName>
</protein>
<dbReference type="PANTHER" id="PTHR43201:SF5">
    <property type="entry name" value="MEDIUM-CHAIN ACYL-COA LIGASE ACSF2, MITOCHONDRIAL"/>
    <property type="match status" value="1"/>
</dbReference>
<comment type="similarity">
    <text evidence="1">Belongs to the ATP-dependent AMP-binding enzyme family.</text>
</comment>
<sequence>MIIGETIKQTSAVHPQKTAIVCENEQITYELFHENTKTVQQQLLSILGEAKQKKIAFLLDNNIDFLTLFFAISQIGAIAIPFDPKWSDDDLLKILTDCSPDLFITIQEKEIANVLALSLSELNKQATTNVAVLQIAEDDLFYIGYTSGTTGKPKGYLRTHASWAHSFSGSDLVFDITEDDVIFAPGPLVHSHFLYAAVHALHKGATLYITKKFEAKAVYQTLMNDSISILYLVPTMFSALYDVYYETRLPITDLNKVISAGAKWQAPLKEKARHFIPNTNVFEFYGASELSFVSVLDPKGNRENPESVGKSFPEVNVSIRRPDGSEVDTHEIGKLFVQSKQLFSGYLNQPEATKEIFQGDFATVGDLAFRDEQGYITLVGREKNMIISGGLNIYPEEVEKILSTLPEIDEVICIGIPDTHWGEKLVAVIKWRDNHRRTSEQLKQYCRQKLASYKCPQLFITFDHLPYTTSRKIARQYVIRQVQEQLKGQRT</sequence>
<name>A0A562QD87_9BACI</name>
<feature type="domain" description="AMP-binding enzyme C-terminal" evidence="4">
    <location>
        <begin position="397"/>
        <end position="472"/>
    </location>
</feature>
<dbReference type="InterPro" id="IPR025110">
    <property type="entry name" value="AMP-bd_C"/>
</dbReference>
<dbReference type="InterPro" id="IPR045851">
    <property type="entry name" value="AMP-bd_C_sf"/>
</dbReference>
<dbReference type="SUPFAM" id="SSF56801">
    <property type="entry name" value="Acetyl-CoA synthetase-like"/>
    <property type="match status" value="1"/>
</dbReference>
<keyword evidence="2" id="KW-0436">Ligase</keyword>
<accession>A0A562QD87</accession>
<dbReference type="Pfam" id="PF00501">
    <property type="entry name" value="AMP-binding"/>
    <property type="match status" value="1"/>
</dbReference>
<dbReference type="PANTHER" id="PTHR43201">
    <property type="entry name" value="ACYL-COA SYNTHETASE"/>
    <property type="match status" value="1"/>
</dbReference>
<evidence type="ECO:0000259" key="3">
    <source>
        <dbReference type="Pfam" id="PF00501"/>
    </source>
</evidence>
<dbReference type="PROSITE" id="PS00455">
    <property type="entry name" value="AMP_BINDING"/>
    <property type="match status" value="1"/>
</dbReference>
<dbReference type="GO" id="GO:0006631">
    <property type="term" value="P:fatty acid metabolic process"/>
    <property type="evidence" value="ECO:0007669"/>
    <property type="project" value="TreeGrafter"/>
</dbReference>
<organism evidence="5 6">
    <name type="scientific">Halalkalibacter nanhaiisediminis</name>
    <dbReference type="NCBI Taxonomy" id="688079"/>
    <lineage>
        <taxon>Bacteria</taxon>
        <taxon>Bacillati</taxon>
        <taxon>Bacillota</taxon>
        <taxon>Bacilli</taxon>
        <taxon>Bacillales</taxon>
        <taxon>Bacillaceae</taxon>
        <taxon>Halalkalibacter</taxon>
    </lineage>
</organism>
<dbReference type="Gene3D" id="3.40.50.12780">
    <property type="entry name" value="N-terminal domain of ligase-like"/>
    <property type="match status" value="1"/>
</dbReference>
<dbReference type="InterPro" id="IPR042099">
    <property type="entry name" value="ANL_N_sf"/>
</dbReference>
<dbReference type="EMBL" id="VLKZ01000008">
    <property type="protein sequence ID" value="TWI54694.1"/>
    <property type="molecule type" value="Genomic_DNA"/>
</dbReference>
<dbReference type="GO" id="GO:0031956">
    <property type="term" value="F:medium-chain fatty acid-CoA ligase activity"/>
    <property type="evidence" value="ECO:0007669"/>
    <property type="project" value="TreeGrafter"/>
</dbReference>